<evidence type="ECO:0000313" key="11">
    <source>
        <dbReference type="EMBL" id="CCI81937.1"/>
    </source>
</evidence>
<dbReference type="Pfam" id="PF00834">
    <property type="entry name" value="Ribul_P_3_epim"/>
    <property type="match status" value="1"/>
</dbReference>
<comment type="cofactor">
    <cofactor evidence="5">
        <name>Fe(2+)</name>
        <dbReference type="ChEBI" id="CHEBI:29033"/>
    </cofactor>
</comment>
<proteinExistence type="inferred from homology"/>
<dbReference type="EMBL" id="CAKE01000011">
    <property type="protein sequence ID" value="CCI81937.1"/>
    <property type="molecule type" value="Genomic_DNA"/>
</dbReference>
<dbReference type="NCBIfam" id="NF004076">
    <property type="entry name" value="PRK05581.1-4"/>
    <property type="match status" value="1"/>
</dbReference>
<comment type="cofactor">
    <cofactor evidence="4">
        <name>Zn(2+)</name>
        <dbReference type="ChEBI" id="CHEBI:29105"/>
    </cofactor>
</comment>
<dbReference type="RefSeq" id="WP_008470875.1">
    <property type="nucleotide sequence ID" value="NZ_AYZP01000002.1"/>
</dbReference>
<organism evidence="11 12">
    <name type="scientific">Lactobacillus hominis DSM 23910 = CRBIP 24.179</name>
    <dbReference type="NCBI Taxonomy" id="1423758"/>
    <lineage>
        <taxon>Bacteria</taxon>
        <taxon>Bacillati</taxon>
        <taxon>Bacillota</taxon>
        <taxon>Bacilli</taxon>
        <taxon>Lactobacillales</taxon>
        <taxon>Lactobacillaceae</taxon>
        <taxon>Lactobacillus</taxon>
    </lineage>
</organism>
<comment type="cofactor">
    <cofactor evidence="2">
        <name>Mn(2+)</name>
        <dbReference type="ChEBI" id="CHEBI:29035"/>
    </cofactor>
</comment>
<dbReference type="GO" id="GO:0046872">
    <property type="term" value="F:metal ion binding"/>
    <property type="evidence" value="ECO:0007669"/>
    <property type="project" value="UniProtKB-KW"/>
</dbReference>
<dbReference type="STRING" id="1423758.FC41_GL000856"/>
<evidence type="ECO:0000256" key="4">
    <source>
        <dbReference type="ARBA" id="ARBA00001947"/>
    </source>
</evidence>
<dbReference type="InterPro" id="IPR000056">
    <property type="entry name" value="Ribul_P_3_epim-like"/>
</dbReference>
<dbReference type="eggNOG" id="COG0036">
    <property type="taxonomic scope" value="Bacteria"/>
</dbReference>
<comment type="cofactor">
    <cofactor evidence="3">
        <name>Co(2+)</name>
        <dbReference type="ChEBI" id="CHEBI:48828"/>
    </cofactor>
</comment>
<evidence type="ECO:0000256" key="5">
    <source>
        <dbReference type="ARBA" id="ARBA00001954"/>
    </source>
</evidence>
<dbReference type="GO" id="GO:0004750">
    <property type="term" value="F:D-ribulose-phosphate 3-epimerase activity"/>
    <property type="evidence" value="ECO:0007669"/>
    <property type="project" value="UniProtKB-UniRule"/>
</dbReference>
<sequence length="216" mass="23919">MIAPSILNANNMNLGQDIKQAIENGIERFHIDIMDGHFVPNLSYGPELVKDFKVAYPLTEAEIHLMSNNLETTLPLFVKAGADLIELHLEATDKVEYWLDYLHESKIRAGIAINPDTPVQEIKPYMNKIDQLLIMTVKPGFGGQKFHSESPDKIKQAKELIAQSGKNIPIEVDGGIDNKTAPLSKNAGAEIFVSGSYIFKKGSIAHQIAELNEALR</sequence>
<dbReference type="InterPro" id="IPR013785">
    <property type="entry name" value="Aldolase_TIM"/>
</dbReference>
<evidence type="ECO:0000256" key="6">
    <source>
        <dbReference type="ARBA" id="ARBA00009541"/>
    </source>
</evidence>
<evidence type="ECO:0000256" key="3">
    <source>
        <dbReference type="ARBA" id="ARBA00001941"/>
    </source>
</evidence>
<dbReference type="GO" id="GO:0006098">
    <property type="term" value="P:pentose-phosphate shunt"/>
    <property type="evidence" value="ECO:0007669"/>
    <property type="project" value="UniProtKB-UniRule"/>
</dbReference>
<comment type="caution">
    <text evidence="11">The sequence shown here is derived from an EMBL/GenBank/DDBJ whole genome shotgun (WGS) entry which is preliminary data.</text>
</comment>
<dbReference type="AlphaFoldDB" id="I7L6E4"/>
<dbReference type="PATRIC" id="fig|1423758.3.peg.865"/>
<dbReference type="Gene3D" id="3.20.20.70">
    <property type="entry name" value="Aldolase class I"/>
    <property type="match status" value="1"/>
</dbReference>
<dbReference type="GeneID" id="82847168"/>
<dbReference type="PROSITE" id="PS01085">
    <property type="entry name" value="RIBUL_P_3_EPIMER_1"/>
    <property type="match status" value="1"/>
</dbReference>
<name>I7L6E4_9LACO</name>
<evidence type="ECO:0000256" key="10">
    <source>
        <dbReference type="NCBIfam" id="TIGR01163"/>
    </source>
</evidence>
<keyword evidence="12" id="KW-1185">Reference proteome</keyword>
<reference evidence="11 12" key="1">
    <citation type="submission" date="2012-06" db="EMBL/GenBank/DDBJ databases">
        <title>Draft Genome Sequence of Lactobacillus hominis Strain CRBIP 24.179T, isolated from human intestine.</title>
        <authorList>
            <person name="Cousin S."/>
            <person name="Ma L."/>
            <person name="Bizet C."/>
            <person name="Loux V."/>
            <person name="Bouchier C."/>
            <person name="Clermont D."/>
            <person name="Creno S."/>
        </authorList>
    </citation>
    <scope>NUCLEOTIDE SEQUENCE [LARGE SCALE GENOMIC DNA]</scope>
    <source>
        <strain evidence="12">CRBIP 24.179T</strain>
    </source>
</reference>
<dbReference type="NCBIfam" id="TIGR01163">
    <property type="entry name" value="rpe"/>
    <property type="match status" value="1"/>
</dbReference>
<dbReference type="CDD" id="cd00429">
    <property type="entry name" value="RPE"/>
    <property type="match status" value="1"/>
</dbReference>
<accession>I7L6E4</accession>
<gene>
    <name evidence="11" type="ORF">BN55_01120</name>
</gene>
<comment type="similarity">
    <text evidence="6">Belongs to the ribulose-phosphate 3-epimerase family.</text>
</comment>
<dbReference type="EC" id="5.1.3.1" evidence="7 10"/>
<dbReference type="InterPro" id="IPR026019">
    <property type="entry name" value="Ribul_P_3_epim"/>
</dbReference>
<dbReference type="GO" id="GO:0005737">
    <property type="term" value="C:cytoplasm"/>
    <property type="evidence" value="ECO:0007669"/>
    <property type="project" value="UniProtKB-ARBA"/>
</dbReference>
<evidence type="ECO:0000313" key="12">
    <source>
        <dbReference type="Proteomes" id="UP000009320"/>
    </source>
</evidence>
<dbReference type="InterPro" id="IPR011060">
    <property type="entry name" value="RibuloseP-bd_barrel"/>
</dbReference>
<dbReference type="PROSITE" id="PS01086">
    <property type="entry name" value="RIBUL_P_3_EPIMER_2"/>
    <property type="match status" value="1"/>
</dbReference>
<protein>
    <recommendedName>
        <fullName evidence="7 10">Ribulose-phosphate 3-epimerase</fullName>
        <ecNumber evidence="7 10">5.1.3.1</ecNumber>
    </recommendedName>
</protein>
<dbReference type="OrthoDB" id="1645589at2"/>
<keyword evidence="9 11" id="KW-0413">Isomerase</keyword>
<dbReference type="PANTHER" id="PTHR11749">
    <property type="entry name" value="RIBULOSE-5-PHOSPHATE-3-EPIMERASE"/>
    <property type="match status" value="1"/>
</dbReference>
<evidence type="ECO:0000256" key="7">
    <source>
        <dbReference type="ARBA" id="ARBA00013188"/>
    </source>
</evidence>
<dbReference type="SUPFAM" id="SSF51366">
    <property type="entry name" value="Ribulose-phoshate binding barrel"/>
    <property type="match status" value="1"/>
</dbReference>
<dbReference type="Proteomes" id="UP000009320">
    <property type="component" value="Unassembled WGS sequence"/>
</dbReference>
<keyword evidence="8" id="KW-0479">Metal-binding</keyword>
<dbReference type="GO" id="GO:0005975">
    <property type="term" value="P:carbohydrate metabolic process"/>
    <property type="evidence" value="ECO:0007669"/>
    <property type="project" value="InterPro"/>
</dbReference>
<evidence type="ECO:0000256" key="1">
    <source>
        <dbReference type="ARBA" id="ARBA00001782"/>
    </source>
</evidence>
<dbReference type="FunFam" id="3.20.20.70:FF:000004">
    <property type="entry name" value="Ribulose-phosphate 3-epimerase"/>
    <property type="match status" value="1"/>
</dbReference>
<evidence type="ECO:0000256" key="2">
    <source>
        <dbReference type="ARBA" id="ARBA00001936"/>
    </source>
</evidence>
<evidence type="ECO:0000256" key="9">
    <source>
        <dbReference type="ARBA" id="ARBA00023235"/>
    </source>
</evidence>
<comment type="catalytic activity">
    <reaction evidence="1">
        <text>D-ribulose 5-phosphate = D-xylulose 5-phosphate</text>
        <dbReference type="Rhea" id="RHEA:13677"/>
        <dbReference type="ChEBI" id="CHEBI:57737"/>
        <dbReference type="ChEBI" id="CHEBI:58121"/>
        <dbReference type="EC" id="5.1.3.1"/>
    </reaction>
</comment>
<evidence type="ECO:0000256" key="8">
    <source>
        <dbReference type="ARBA" id="ARBA00022723"/>
    </source>
</evidence>